<dbReference type="InterPro" id="IPR036390">
    <property type="entry name" value="WH_DNA-bd_sf"/>
</dbReference>
<name>Q1J383_DEIGD</name>
<keyword evidence="1" id="KW-0805">Transcription regulation</keyword>
<dbReference type="GO" id="GO:0003700">
    <property type="term" value="F:DNA-binding transcription factor activity"/>
    <property type="evidence" value="ECO:0007669"/>
    <property type="project" value="TreeGrafter"/>
</dbReference>
<dbReference type="Pfam" id="PF09339">
    <property type="entry name" value="HTH_IclR"/>
    <property type="match status" value="1"/>
</dbReference>
<dbReference type="GO" id="GO:0003677">
    <property type="term" value="F:DNA binding"/>
    <property type="evidence" value="ECO:0007669"/>
    <property type="project" value="UniProtKB-KW"/>
</dbReference>
<dbReference type="AlphaFoldDB" id="Q1J383"/>
<evidence type="ECO:0000256" key="4">
    <source>
        <dbReference type="SAM" id="MobiDB-lite"/>
    </source>
</evidence>
<feature type="region of interest" description="Disordered" evidence="4">
    <location>
        <begin position="1"/>
        <end position="29"/>
    </location>
</feature>
<dbReference type="InterPro" id="IPR014757">
    <property type="entry name" value="Tscrpt_reg_IclR_C"/>
</dbReference>
<evidence type="ECO:0000256" key="1">
    <source>
        <dbReference type="ARBA" id="ARBA00023015"/>
    </source>
</evidence>
<keyword evidence="2" id="KW-0238">DNA-binding</keyword>
<dbReference type="InterPro" id="IPR029016">
    <property type="entry name" value="GAF-like_dom_sf"/>
</dbReference>
<dbReference type="InterPro" id="IPR005471">
    <property type="entry name" value="Tscrpt_reg_IclR_N"/>
</dbReference>
<reference evidence="7" key="1">
    <citation type="submission" date="2006-04" db="EMBL/GenBank/DDBJ databases">
        <title>Complete sequence of plasmid1 pDGEO01 of Deinococcus geothermalis DSM 11300.</title>
        <authorList>
            <consortium name="US DOE Joint Genome Institute"/>
            <person name="Copeland A."/>
            <person name="Lucas S."/>
            <person name="Lapidus A."/>
            <person name="Barry K."/>
            <person name="Detter J.C."/>
            <person name="Glavina del Rio T."/>
            <person name="Hammon N."/>
            <person name="Israni S."/>
            <person name="Dalin E."/>
            <person name="Tice H."/>
            <person name="Pitluck S."/>
            <person name="Brettin T."/>
            <person name="Bruce D."/>
            <person name="Han C."/>
            <person name="Tapia R."/>
            <person name="Saunders E."/>
            <person name="Gilna P."/>
            <person name="Schmutz J."/>
            <person name="Larimer F."/>
            <person name="Land M."/>
            <person name="Hauser L."/>
            <person name="Kyrpides N."/>
            <person name="Kim E."/>
            <person name="Daly M.J."/>
            <person name="Fredrickson J.K."/>
            <person name="Makarova K.S."/>
            <person name="Gaidamakova E.K."/>
            <person name="Zhai M."/>
            <person name="Richardson P."/>
        </authorList>
    </citation>
    <scope>NUCLEOTIDE SEQUENCE</scope>
    <source>
        <strain evidence="7">DSM 11300</strain>
        <plasmid evidence="7">pDGEO01</plasmid>
    </source>
</reference>
<dbReference type="KEGG" id="dge:Dgeo_2617"/>
<dbReference type="InterPro" id="IPR036388">
    <property type="entry name" value="WH-like_DNA-bd_sf"/>
</dbReference>
<dbReference type="PANTHER" id="PTHR30136">
    <property type="entry name" value="HELIX-TURN-HELIX TRANSCRIPTIONAL REGULATOR, ICLR FAMILY"/>
    <property type="match status" value="1"/>
</dbReference>
<gene>
    <name evidence="7" type="ordered locus">Dgeo_2617</name>
</gene>
<sequence length="276" mass="30493">MRTLPSPEKTMTTPARQRPGRTRSGETSSVRTLERGLTVLLALKDLRRAPLSQLARQVGLSVSTTYRLLETLRQQGFVEWEEQTGMFSVGLRAYQVGLAFAERNSLIGAAQPEMNALVAELNETVNLAVLYDNEAVYVHQVEGRQLVRMFAHLGDSAPLHCSGVGKVLLAWRPEEEARQKLGEGPFMAYTPHTLTTLPALLPELARVREQGYSLDDEERELGVRCVAAPVRDQSGQVVAALSISAPTSRFTREQIADVAERMQRAAGQVSARLGWK</sequence>
<evidence type="ECO:0000256" key="2">
    <source>
        <dbReference type="ARBA" id="ARBA00023125"/>
    </source>
</evidence>
<dbReference type="Pfam" id="PF01614">
    <property type="entry name" value="IclR_C"/>
    <property type="match status" value="1"/>
</dbReference>
<dbReference type="PANTHER" id="PTHR30136:SF24">
    <property type="entry name" value="HTH-TYPE TRANSCRIPTIONAL REPRESSOR ALLR"/>
    <property type="match status" value="1"/>
</dbReference>
<evidence type="ECO:0000259" key="6">
    <source>
        <dbReference type="PROSITE" id="PS51078"/>
    </source>
</evidence>
<proteinExistence type="predicted"/>
<keyword evidence="7" id="KW-0614">Plasmid</keyword>
<dbReference type="PROSITE" id="PS51078">
    <property type="entry name" value="ICLR_ED"/>
    <property type="match status" value="1"/>
</dbReference>
<dbReference type="Gene3D" id="3.30.450.40">
    <property type="match status" value="1"/>
</dbReference>
<keyword evidence="3" id="KW-0804">Transcription</keyword>
<dbReference type="SUPFAM" id="SSF55781">
    <property type="entry name" value="GAF domain-like"/>
    <property type="match status" value="1"/>
</dbReference>
<dbReference type="EMBL" id="CP000358">
    <property type="protein sequence ID" value="ABF44051.1"/>
    <property type="molecule type" value="Genomic_DNA"/>
</dbReference>
<evidence type="ECO:0000313" key="7">
    <source>
        <dbReference type="EMBL" id="ABF44051.1"/>
    </source>
</evidence>
<evidence type="ECO:0000256" key="3">
    <source>
        <dbReference type="ARBA" id="ARBA00023163"/>
    </source>
</evidence>
<feature type="domain" description="HTH iclR-type" evidence="5">
    <location>
        <begin position="30"/>
        <end position="91"/>
    </location>
</feature>
<evidence type="ECO:0000313" key="8">
    <source>
        <dbReference type="Proteomes" id="UP000002431"/>
    </source>
</evidence>
<dbReference type="Proteomes" id="UP000002431">
    <property type="component" value="Plasmid pDGEO01"/>
</dbReference>
<dbReference type="HOGENOM" id="CLU_062618_7_1_0"/>
<dbReference type="eggNOG" id="COG1414">
    <property type="taxonomic scope" value="Bacteria"/>
</dbReference>
<dbReference type="Gene3D" id="1.10.10.10">
    <property type="entry name" value="Winged helix-like DNA-binding domain superfamily/Winged helix DNA-binding domain"/>
    <property type="match status" value="1"/>
</dbReference>
<geneLocation type="plasmid" evidence="7 8">
    <name>pDGEO01</name>
</geneLocation>
<dbReference type="SUPFAM" id="SSF46785">
    <property type="entry name" value="Winged helix' DNA-binding domain"/>
    <property type="match status" value="1"/>
</dbReference>
<dbReference type="InterPro" id="IPR050707">
    <property type="entry name" value="HTH_MetabolicPath_Reg"/>
</dbReference>
<dbReference type="PROSITE" id="PS51077">
    <property type="entry name" value="HTH_ICLR"/>
    <property type="match status" value="1"/>
</dbReference>
<keyword evidence="8" id="KW-1185">Reference proteome</keyword>
<feature type="domain" description="IclR-ED" evidence="6">
    <location>
        <begin position="92"/>
        <end position="275"/>
    </location>
</feature>
<protein>
    <submittedName>
        <fullName evidence="7">Transcriptional regulator, IclR family</fullName>
    </submittedName>
</protein>
<organism evidence="7 8">
    <name type="scientific">Deinococcus geothermalis (strain DSM 11300 / CIP 105573 / AG-3a)</name>
    <dbReference type="NCBI Taxonomy" id="319795"/>
    <lineage>
        <taxon>Bacteria</taxon>
        <taxon>Thermotogati</taxon>
        <taxon>Deinococcota</taxon>
        <taxon>Deinococci</taxon>
        <taxon>Deinococcales</taxon>
        <taxon>Deinococcaceae</taxon>
        <taxon>Deinococcus</taxon>
    </lineage>
</organism>
<evidence type="ECO:0000259" key="5">
    <source>
        <dbReference type="PROSITE" id="PS51077"/>
    </source>
</evidence>
<dbReference type="SMART" id="SM00346">
    <property type="entry name" value="HTH_ICLR"/>
    <property type="match status" value="1"/>
</dbReference>
<dbReference type="GO" id="GO:0045892">
    <property type="term" value="P:negative regulation of DNA-templated transcription"/>
    <property type="evidence" value="ECO:0007669"/>
    <property type="project" value="TreeGrafter"/>
</dbReference>
<accession>Q1J383</accession>